<gene>
    <name evidence="2" type="ORF">TWF481_010514</name>
</gene>
<name>A0AAV9W154_9PEZI</name>
<keyword evidence="3" id="KW-1185">Reference proteome</keyword>
<evidence type="ECO:0000313" key="3">
    <source>
        <dbReference type="Proteomes" id="UP001370758"/>
    </source>
</evidence>
<sequence>MRFQRILGFVILISAWFPLSSARRPACYTRNFNTIASIYNFTIYPNQLPIIAQATNSNLSIPQIANLFSPNVTGRVQDIGNFTDFRTSIEYFFGLAPVPRAPTYVAFSAFDLTQFSSDCPSVAASTVYFTTAVADPSRPDFGKVLTYLKQSGFWHFDEQGRVDYYDLWIPALQDFSSIINAVDYDQRIVQLLVAKQVCQGAQKVCTGANTQYKKSIETDLGAVIAGLKLDPLLNTSLISQLELTNLNDGELNCFAQLSKKPFGTFDKLWADSVACRTVHLILAEVDPGVHCPHVGPTGGGKCVDYPYNNRLFDDIPLFGEKYRFRCPHD</sequence>
<accession>A0AAV9W154</accession>
<protein>
    <submittedName>
        <fullName evidence="2">Uncharacterized protein</fullName>
    </submittedName>
</protein>
<feature type="signal peptide" evidence="1">
    <location>
        <begin position="1"/>
        <end position="22"/>
    </location>
</feature>
<feature type="chain" id="PRO_5043855354" evidence="1">
    <location>
        <begin position="23"/>
        <end position="329"/>
    </location>
</feature>
<proteinExistence type="predicted"/>
<keyword evidence="1" id="KW-0732">Signal</keyword>
<dbReference type="AlphaFoldDB" id="A0AAV9W154"/>
<dbReference type="Proteomes" id="UP001370758">
    <property type="component" value="Unassembled WGS sequence"/>
</dbReference>
<reference evidence="2 3" key="1">
    <citation type="submission" date="2023-08" db="EMBL/GenBank/DDBJ databases">
        <authorList>
            <person name="Palmer J.M."/>
        </authorList>
    </citation>
    <scope>NUCLEOTIDE SEQUENCE [LARGE SCALE GENOMIC DNA]</scope>
    <source>
        <strain evidence="2 3">TWF481</strain>
    </source>
</reference>
<organism evidence="2 3">
    <name type="scientific">Arthrobotrys musiformis</name>
    <dbReference type="NCBI Taxonomy" id="47236"/>
    <lineage>
        <taxon>Eukaryota</taxon>
        <taxon>Fungi</taxon>
        <taxon>Dikarya</taxon>
        <taxon>Ascomycota</taxon>
        <taxon>Pezizomycotina</taxon>
        <taxon>Orbiliomycetes</taxon>
        <taxon>Orbiliales</taxon>
        <taxon>Orbiliaceae</taxon>
        <taxon>Arthrobotrys</taxon>
    </lineage>
</organism>
<dbReference type="EMBL" id="JAVHJL010000007">
    <property type="protein sequence ID" value="KAK6500162.1"/>
    <property type="molecule type" value="Genomic_DNA"/>
</dbReference>
<evidence type="ECO:0000313" key="2">
    <source>
        <dbReference type="EMBL" id="KAK6500162.1"/>
    </source>
</evidence>
<evidence type="ECO:0000256" key="1">
    <source>
        <dbReference type="SAM" id="SignalP"/>
    </source>
</evidence>
<comment type="caution">
    <text evidence="2">The sequence shown here is derived from an EMBL/GenBank/DDBJ whole genome shotgun (WGS) entry which is preliminary data.</text>
</comment>